<evidence type="ECO:0000313" key="1">
    <source>
        <dbReference type="EMBL" id="KAF2498639.1"/>
    </source>
</evidence>
<sequence>MSQQQANPKKVDSIRILIENRQNAGTEPATFSPDIRTDGTLFNFGSGFSQPPLLPNATKPIFATHISHNNSNYILSIATSGNATAPPSAIEAGVPVALNGGQKVDIQQWTIMPNPKF</sequence>
<proteinExistence type="predicted"/>
<keyword evidence="2" id="KW-1185">Reference proteome</keyword>
<dbReference type="AlphaFoldDB" id="A0A6A6R278"/>
<accession>A0A6A6R278</accession>
<reference evidence="1" key="1">
    <citation type="journal article" date="2020" name="Stud. Mycol.">
        <title>101 Dothideomycetes genomes: a test case for predicting lifestyles and emergence of pathogens.</title>
        <authorList>
            <person name="Haridas S."/>
            <person name="Albert R."/>
            <person name="Binder M."/>
            <person name="Bloem J."/>
            <person name="Labutti K."/>
            <person name="Salamov A."/>
            <person name="Andreopoulos B."/>
            <person name="Baker S."/>
            <person name="Barry K."/>
            <person name="Bills G."/>
            <person name="Bluhm B."/>
            <person name="Cannon C."/>
            <person name="Castanera R."/>
            <person name="Culley D."/>
            <person name="Daum C."/>
            <person name="Ezra D."/>
            <person name="Gonzalez J."/>
            <person name="Henrissat B."/>
            <person name="Kuo A."/>
            <person name="Liang C."/>
            <person name="Lipzen A."/>
            <person name="Lutzoni F."/>
            <person name="Magnuson J."/>
            <person name="Mondo S."/>
            <person name="Nolan M."/>
            <person name="Ohm R."/>
            <person name="Pangilinan J."/>
            <person name="Park H.-J."/>
            <person name="Ramirez L."/>
            <person name="Alfaro M."/>
            <person name="Sun H."/>
            <person name="Tritt A."/>
            <person name="Yoshinaga Y."/>
            <person name="Zwiers L.-H."/>
            <person name="Turgeon B."/>
            <person name="Goodwin S."/>
            <person name="Spatafora J."/>
            <person name="Crous P."/>
            <person name="Grigoriev I."/>
        </authorList>
    </citation>
    <scope>NUCLEOTIDE SEQUENCE</scope>
    <source>
        <strain evidence="1">CBS 269.34</strain>
    </source>
</reference>
<dbReference type="Proteomes" id="UP000799750">
    <property type="component" value="Unassembled WGS sequence"/>
</dbReference>
<name>A0A6A6R278_9PEZI</name>
<dbReference type="OrthoDB" id="3786254at2759"/>
<evidence type="ECO:0000313" key="2">
    <source>
        <dbReference type="Proteomes" id="UP000799750"/>
    </source>
</evidence>
<protein>
    <submittedName>
        <fullName evidence="1">Uncharacterized protein</fullName>
    </submittedName>
</protein>
<gene>
    <name evidence="1" type="ORF">BU16DRAFT_524728</name>
</gene>
<organism evidence="1 2">
    <name type="scientific">Lophium mytilinum</name>
    <dbReference type="NCBI Taxonomy" id="390894"/>
    <lineage>
        <taxon>Eukaryota</taxon>
        <taxon>Fungi</taxon>
        <taxon>Dikarya</taxon>
        <taxon>Ascomycota</taxon>
        <taxon>Pezizomycotina</taxon>
        <taxon>Dothideomycetes</taxon>
        <taxon>Pleosporomycetidae</taxon>
        <taxon>Mytilinidiales</taxon>
        <taxon>Mytilinidiaceae</taxon>
        <taxon>Lophium</taxon>
    </lineage>
</organism>
<dbReference type="EMBL" id="MU004185">
    <property type="protein sequence ID" value="KAF2498639.1"/>
    <property type="molecule type" value="Genomic_DNA"/>
</dbReference>